<dbReference type="RefSeq" id="XP_034010286.1">
    <property type="nucleotide sequence ID" value="XM_034157804.1"/>
</dbReference>
<feature type="domain" description="MHD" evidence="8">
    <location>
        <begin position="186"/>
        <end position="446"/>
    </location>
</feature>
<comment type="caution">
    <text evidence="9">The sequence shown here is derived from an EMBL/GenBank/DDBJ whole genome shotgun (WGS) entry which is preliminary data.</text>
</comment>
<keyword evidence="3 7" id="KW-0653">Protein transport</keyword>
<dbReference type="InterPro" id="IPR043512">
    <property type="entry name" value="Mu2_C"/>
</dbReference>
<accession>A0A642UFG3</accession>
<dbReference type="GO" id="GO:0006886">
    <property type="term" value="P:intracellular protein transport"/>
    <property type="evidence" value="ECO:0007669"/>
    <property type="project" value="UniProtKB-UniRule"/>
</dbReference>
<evidence type="ECO:0000313" key="9">
    <source>
        <dbReference type="EMBL" id="KAA8898029.1"/>
    </source>
</evidence>
<dbReference type="Gene3D" id="2.60.40.1170">
    <property type="entry name" value="Mu homology domain, subdomain B"/>
    <property type="match status" value="2"/>
</dbReference>
<dbReference type="GeneID" id="54783534"/>
<organism evidence="9 10">
    <name type="scientific">Diutina rugosa</name>
    <name type="common">Yeast</name>
    <name type="synonym">Candida rugosa</name>
    <dbReference type="NCBI Taxonomy" id="5481"/>
    <lineage>
        <taxon>Eukaryota</taxon>
        <taxon>Fungi</taxon>
        <taxon>Dikarya</taxon>
        <taxon>Ascomycota</taxon>
        <taxon>Saccharomycotina</taxon>
        <taxon>Pichiomycetes</taxon>
        <taxon>Debaryomycetaceae</taxon>
        <taxon>Diutina</taxon>
    </lineage>
</organism>
<evidence type="ECO:0000256" key="4">
    <source>
        <dbReference type="ARBA" id="ARBA00023136"/>
    </source>
</evidence>
<dbReference type="PRINTS" id="PR00314">
    <property type="entry name" value="CLATHRINADPT"/>
</dbReference>
<evidence type="ECO:0000256" key="2">
    <source>
        <dbReference type="ARBA" id="ARBA00022583"/>
    </source>
</evidence>
<dbReference type="InterPro" id="IPR022775">
    <property type="entry name" value="AP_mu_sigma_su"/>
</dbReference>
<evidence type="ECO:0000256" key="5">
    <source>
        <dbReference type="ARBA" id="ARBA00023176"/>
    </source>
</evidence>
<dbReference type="CDD" id="cd14836">
    <property type="entry name" value="AP2_Mu_N"/>
    <property type="match status" value="1"/>
</dbReference>
<evidence type="ECO:0000256" key="7">
    <source>
        <dbReference type="PIRNR" id="PIRNR005992"/>
    </source>
</evidence>
<dbReference type="InterPro" id="IPR028565">
    <property type="entry name" value="MHD"/>
</dbReference>
<evidence type="ECO:0000256" key="1">
    <source>
        <dbReference type="ARBA" id="ARBA00022448"/>
    </source>
</evidence>
<dbReference type="PROSITE" id="PS51072">
    <property type="entry name" value="MHD"/>
    <property type="match status" value="1"/>
</dbReference>
<dbReference type="InterPro" id="IPR043532">
    <property type="entry name" value="AP2_Mu_N"/>
</dbReference>
<dbReference type="EMBL" id="SWFT01000149">
    <property type="protein sequence ID" value="KAA8898029.1"/>
    <property type="molecule type" value="Genomic_DNA"/>
</dbReference>
<name>A0A642UFG3_DIURU</name>
<dbReference type="Gene3D" id="3.30.450.60">
    <property type="match status" value="1"/>
</dbReference>
<gene>
    <name evidence="9" type="ORF">DIURU_004883</name>
</gene>
<sequence>MITALFMYDSKGDVIVAKTYKEGVKRSISEVFRIQIITSSERHGPRSPVLTLGSTSFVYIRSGSVWICAVTRSNQDCGVILEFLYKFNSLVEEAVGTKGTGLEDEALVNNFVMIHEVLDEVIEFGFPTNLEPAYVSSHVQGYGHQSSTGLFRNKSLIAKAKPKLTSQKSSQSSSYPWRPEGIKYRRNEIYLDVSERINALLSEEGEVLQAFVDGKINMKTHLSGMPECQFGFNDDSILLENETVYGGGSGGVVLEDSKFHQCVQLTRFSTDRTIRFVPPDGEFTLMSYNCRSAIELPFSVTPVVRTLHNRLMYTIRIKAQFSKKLPAIDVVLRIPTPKGVIWNNASASGGRFKYHPEENVYLWRFPKFFGEDEHEFRAEVEVNDSEDDYTTSLSTWSRPPMSLEFKLEMYSSSGLSVRYLRVSEKASYRTVKWVKYETEGGKYQIRY</sequence>
<dbReference type="OrthoDB" id="10259133at2759"/>
<dbReference type="PIRSF" id="PIRSF005992">
    <property type="entry name" value="Clathrin_mu"/>
    <property type="match status" value="1"/>
</dbReference>
<dbReference type="SUPFAM" id="SSF64356">
    <property type="entry name" value="SNARE-like"/>
    <property type="match status" value="1"/>
</dbReference>
<protein>
    <recommendedName>
        <fullName evidence="8">MHD domain-containing protein</fullName>
    </recommendedName>
</protein>
<dbReference type="VEuPathDB" id="FungiDB:DIURU_004883"/>
<dbReference type="PANTHER" id="PTHR10529">
    <property type="entry name" value="AP COMPLEX SUBUNIT MU"/>
    <property type="match status" value="1"/>
</dbReference>
<dbReference type="Pfam" id="PF01217">
    <property type="entry name" value="Clat_adaptor_s"/>
    <property type="match status" value="1"/>
</dbReference>
<comment type="subcellular location">
    <subcellularLocation>
        <location evidence="6">Membrane</location>
        <location evidence="6">Coated pit</location>
    </subcellularLocation>
</comment>
<dbReference type="FunFam" id="3.30.450.60:FF:000002">
    <property type="entry name" value="AP-2 complex subunit mu, putative"/>
    <property type="match status" value="1"/>
</dbReference>
<dbReference type="GO" id="GO:0030131">
    <property type="term" value="C:clathrin adaptor complex"/>
    <property type="evidence" value="ECO:0007669"/>
    <property type="project" value="UniProtKB-UniRule"/>
</dbReference>
<keyword evidence="10" id="KW-1185">Reference proteome</keyword>
<comment type="similarity">
    <text evidence="7">Belongs to the adaptor complexes medium subunit family.</text>
</comment>
<proteinExistence type="inferred from homology"/>
<reference evidence="9 10" key="1">
    <citation type="submission" date="2019-07" db="EMBL/GenBank/DDBJ databases">
        <title>Genome assembly of two rare yeast pathogens: Diutina rugosa and Trichomonascus ciferrii.</title>
        <authorList>
            <person name="Mixao V."/>
            <person name="Saus E."/>
            <person name="Hansen A."/>
            <person name="Lass-Flor C."/>
            <person name="Gabaldon T."/>
        </authorList>
    </citation>
    <scope>NUCLEOTIDE SEQUENCE [LARGE SCALE GENOMIC DNA]</scope>
    <source>
        <strain evidence="9 10">CBS 613</strain>
    </source>
</reference>
<dbReference type="AlphaFoldDB" id="A0A642UFG3"/>
<dbReference type="CDD" id="cd09251">
    <property type="entry name" value="AP-2_Mu2_Cterm"/>
    <property type="match status" value="1"/>
</dbReference>
<dbReference type="InterPro" id="IPR036168">
    <property type="entry name" value="AP2_Mu_C_sf"/>
</dbReference>
<evidence type="ECO:0000259" key="8">
    <source>
        <dbReference type="PROSITE" id="PS51072"/>
    </source>
</evidence>
<dbReference type="SUPFAM" id="SSF49447">
    <property type="entry name" value="Second domain of Mu2 adaptin subunit (ap50) of ap2 adaptor"/>
    <property type="match status" value="1"/>
</dbReference>
<dbReference type="OMA" id="VWKIPRI"/>
<evidence type="ECO:0000256" key="3">
    <source>
        <dbReference type="ARBA" id="ARBA00022927"/>
    </source>
</evidence>
<evidence type="ECO:0000256" key="6">
    <source>
        <dbReference type="ARBA" id="ARBA00037878"/>
    </source>
</evidence>
<keyword evidence="5" id="KW-0168">Coated pit</keyword>
<dbReference type="InterPro" id="IPR050431">
    <property type="entry name" value="Adaptor_comp_med_subunit"/>
</dbReference>
<evidence type="ECO:0000313" key="10">
    <source>
        <dbReference type="Proteomes" id="UP000449547"/>
    </source>
</evidence>
<dbReference type="GO" id="GO:0005905">
    <property type="term" value="C:clathrin-coated pit"/>
    <property type="evidence" value="ECO:0007669"/>
    <property type="project" value="UniProtKB-KW"/>
</dbReference>
<dbReference type="Pfam" id="PF00928">
    <property type="entry name" value="Adap_comp_sub"/>
    <property type="match status" value="1"/>
</dbReference>
<dbReference type="InterPro" id="IPR001392">
    <property type="entry name" value="Clathrin_mu"/>
</dbReference>
<dbReference type="InterPro" id="IPR011012">
    <property type="entry name" value="Longin-like_dom_sf"/>
</dbReference>
<dbReference type="Proteomes" id="UP000449547">
    <property type="component" value="Unassembled WGS sequence"/>
</dbReference>
<keyword evidence="1 7" id="KW-0813">Transport</keyword>
<keyword evidence="4" id="KW-0472">Membrane</keyword>
<dbReference type="GO" id="GO:0006897">
    <property type="term" value="P:endocytosis"/>
    <property type="evidence" value="ECO:0007669"/>
    <property type="project" value="UniProtKB-KW"/>
</dbReference>
<keyword evidence="2" id="KW-0254">Endocytosis</keyword>